<organism evidence="7 8">
    <name type="scientific">Mytilus edulis</name>
    <name type="common">Blue mussel</name>
    <dbReference type="NCBI Taxonomy" id="6550"/>
    <lineage>
        <taxon>Eukaryota</taxon>
        <taxon>Metazoa</taxon>
        <taxon>Spiralia</taxon>
        <taxon>Lophotrochozoa</taxon>
        <taxon>Mollusca</taxon>
        <taxon>Bivalvia</taxon>
        <taxon>Autobranchia</taxon>
        <taxon>Pteriomorphia</taxon>
        <taxon>Mytilida</taxon>
        <taxon>Mytiloidea</taxon>
        <taxon>Mytilidae</taxon>
        <taxon>Mytilinae</taxon>
        <taxon>Mytilus</taxon>
    </lineage>
</organism>
<keyword evidence="2" id="KW-0677">Repeat</keyword>
<dbReference type="InterPro" id="IPR035234">
    <property type="entry name" value="IgGFc-bd_N"/>
</dbReference>
<evidence type="ECO:0000256" key="4">
    <source>
        <dbReference type="PROSITE-ProRule" id="PRU00124"/>
    </source>
</evidence>
<feature type="domain" description="IgGFc-binding protein N-terminal" evidence="6">
    <location>
        <begin position="1238"/>
        <end position="1537"/>
    </location>
</feature>
<dbReference type="Gene3D" id="4.10.400.10">
    <property type="entry name" value="Low-density Lipoprotein Receptor"/>
    <property type="match status" value="2"/>
</dbReference>
<dbReference type="Pfam" id="PF00090">
    <property type="entry name" value="TSP_1"/>
    <property type="match status" value="20"/>
</dbReference>
<evidence type="ECO:0000259" key="6">
    <source>
        <dbReference type="Pfam" id="PF17517"/>
    </source>
</evidence>
<evidence type="ECO:0000256" key="3">
    <source>
        <dbReference type="ARBA" id="ARBA00023157"/>
    </source>
</evidence>
<dbReference type="InterPro" id="IPR000884">
    <property type="entry name" value="TSP1_rpt"/>
</dbReference>
<dbReference type="OrthoDB" id="10005154at2759"/>
<dbReference type="SUPFAM" id="SSF57424">
    <property type="entry name" value="LDL receptor-like module"/>
    <property type="match status" value="2"/>
</dbReference>
<dbReference type="PANTHER" id="PTHR22906">
    <property type="entry name" value="PROPERDIN"/>
    <property type="match status" value="1"/>
</dbReference>
<keyword evidence="7" id="KW-0675">Receptor</keyword>
<dbReference type="Proteomes" id="UP000683360">
    <property type="component" value="Unassembled WGS sequence"/>
</dbReference>
<comment type="caution">
    <text evidence="7">The sequence shown here is derived from an EMBL/GenBank/DDBJ whole genome shotgun (WGS) entry which is preliminary data.</text>
</comment>
<evidence type="ECO:0000256" key="1">
    <source>
        <dbReference type="ARBA" id="ARBA00022536"/>
    </source>
</evidence>
<dbReference type="SUPFAM" id="SSF82895">
    <property type="entry name" value="TSP-1 type 1 repeat"/>
    <property type="match status" value="20"/>
</dbReference>
<sequence length="2254" mass="238780">MYNIDLFYFKYDIVGTNAPDNRGTEFVIAYMDNYLSTYELELFVTTSRTTIVNVEVTSPKWTNPSVNEKFTVTAGVVKQLLIDLRLRLEGTVKESKGILVSADDEVVIYGVNKQKYSNDAFLGLPVDVLSDEYFAVTYYPPYRKAQLCVVGVSDSTNVEIKLPSCSNCGSVTYNGQKYSKGQTISVILNRFDAIHLQSTGDLTGARITSDKPVSAFSGNRKTNTGSGGSQDHLVEQLTPVNTWGKRFATVPTPARTIGDYYKFIASEDSTQVTYKCNKNGQISTNSFTLSTLGDQKQISIDSQNYCYITADKPILAVMIVKSQLSSSEPADPAMIIIPPVEQYAADYTFTTPKYSGGSYENFFLFVVNKADKNGLKIDGGSFPGNTAYYDIPDTDLVGGYISVSDGSHSVRHTSPISIFGGFLYGKANLETYGFTTGMRMAKINSICVPTPTVVGDGIDNDCDGLIDEELCTTENKNKDDDGDGVSEEDCAKPPPINGAWTDWASWGSCSVSCNPSASGTYTRIRTCTNPAPKYDGTQCVGVTSQSSSCSPTIYCPIDGNWGSWGSYGSCSVTCATGDQTKTRSCNNPTPAHNGNQCSGSGTSSKTCTMVACPVNGNWASWTTWTSCSLSCGSGISSRSRACSNPAPANNGLDCSGSGSESKTCTLIACPIDGQWGSWASWGGCSVTCASGTDTRQRQCDSPAPQHNGQSCSGSGTETKTCTKVSCPVNGNWGTWASWDSCSVTCASGTQNRQRQCDQPAPQHNGQDCGGSNTDTKSCTQIACPIDGNWGSWASWGSCSVTCASGTETRQRQCDSPAAQHNGQDCSGSGTDTQTCTKVACPIDGVWGSWASWGSCSVTCASGTENRQRLCDSPAPQHSGQDCSGSGTDTQTCTKVPCPIDGLWAVWSAWGTCSVTCASGTHDRSRTCTDPAPAHNGANCVGSGTATQTCTLTPCPIDGAWTTWNSWGTCTVTCGGGTQDRTRSCTNPAPQYNGAACASNGLETQSCNTQVCIIDGTWGQWQSWGVCSVTCGGGRQSRMRVCDDPRPANGGLPCSGSSSEYGYCNTQACPTAAYGAYVQTCPTGWFSCQHGSVSCIDEAFKCDCEEDCEDGSDESTSYASCDPYILATCPSGADRQNAPDNRGTEFVIAFMDNYKVDYDLELFVTTSRTSTVNVEVTSPKWTNPSVNEQFTVTAGVVKQLFIDVNLRLEGTVKESKGILVSADDEVVIYGVNKQTKSNDAFLGLPVDVLSDEYFAVTYYPPYRKAQLCVVGVSDSTNVQIKLPSCSNCGSVTYNGQKYSKGQTISVILNRFDAIHLQSTGDLTGARITSDKPVSAFSGNMKTNTGSGSSQDHLVEQLTPVNTWGKRFATVPTPARTIGDYYKFISSEDSTQVTYKCNKNGQISTNSFTLSTLGDQKQLSINSNNYCYITADKPIFLVMIVKSQTSSSEPADPAMLIIPPIEQYAADYTFTTPKYTAGSYENFFLFVVNKADKSGLKLNGGSFPANTAYYDIPDTDLVGGYISVSEGSHTVRHTSPISIFGGFLYGKAYKETYGFTTGMRMAKINSVCVPTVTVVGDGIDNDCDGLIDEELCTTANQNNDDDGDGVSDEDCAKPPPINGAWTDWASWGSCSVSCNPSASGTYTRIRTCTNPAPQYDGTQCVGDTSQSSSCSPTIYCPIDGNWGSWGSYGSCSVTCGTGDQTKTRSCNNPTPAHNGNQCSGSGTSSKTCTMASCAVNGNWADWTTWTSCSLSCGSGSSSRSRACSNPAPANNGLDCSGAGSETKTCTLIACPIDGQWSNWVSWGTCSVTCASGTQTRQRQCDNPTPQHSGQVCSGSSTDSKTCTQVTCPVDGNWGSWASWGSCSVTCASGTETRQRLCDSPAAQHNGQDCSGSGTDTQTCTKVACPIDGNWGSWASWGTCSVTCASGTETRQRQCDSPAVQHNGQDCSGSGTETQTCTKVACPIDGNWGSWASWGTCSVSCASGTETRQRQCDSPAPQHSGQSCSGSGTDTQTCTQVPCPVDGMWAVWGAWGSCSVTCASGTQDRSRTCANPAPAYSGANCVGSAATTKTCTLTPCPIDGDWSNWLSWGSCTVTCDGGTQDRTRSCTNPAAQYNGAPCAGNGQETQSCNTQSCIVDGAWGQWQSWGVCSVSCGGGRQSRMRVCDDPRPDNGGLPCSGSSSEYGYCNIQACPTSGYGAYVQTCPTGWFSCQHGSISCIDEAFKCDCDEDCEDGSDETTSYASCDPYVLATCPSGADSK</sequence>
<dbReference type="Pfam" id="PF00057">
    <property type="entry name" value="Ldl_recept_a"/>
    <property type="match status" value="2"/>
</dbReference>
<keyword evidence="3" id="KW-1015">Disulfide bond</keyword>
<dbReference type="PROSITE" id="PS50068">
    <property type="entry name" value="LDLRA_2"/>
    <property type="match status" value="2"/>
</dbReference>
<dbReference type="InterPro" id="IPR052065">
    <property type="entry name" value="Compl_asym_regulator"/>
</dbReference>
<dbReference type="FunFam" id="2.20.100.10:FF:000002">
    <property type="entry name" value="Unc-5 netrin receptor C"/>
    <property type="match status" value="2"/>
</dbReference>
<proteinExistence type="predicted"/>
<dbReference type="SMART" id="SM00192">
    <property type="entry name" value="LDLa"/>
    <property type="match status" value="2"/>
</dbReference>
<dbReference type="FunFam" id="2.20.100.10:FF:000007">
    <property type="entry name" value="Thrombospondin 1"/>
    <property type="match status" value="9"/>
</dbReference>
<evidence type="ECO:0000313" key="8">
    <source>
        <dbReference type="Proteomes" id="UP000683360"/>
    </source>
</evidence>
<dbReference type="PRINTS" id="PR01705">
    <property type="entry name" value="TSP1REPEAT"/>
</dbReference>
<feature type="domain" description="IgGFc-binding protein N-terminal" evidence="6">
    <location>
        <begin position="119"/>
        <end position="418"/>
    </location>
</feature>
<dbReference type="SMART" id="SM00209">
    <property type="entry name" value="TSP1"/>
    <property type="match status" value="20"/>
</dbReference>
<keyword evidence="1" id="KW-0245">EGF-like domain</keyword>
<evidence type="ECO:0000256" key="5">
    <source>
        <dbReference type="SAM" id="MobiDB-lite"/>
    </source>
</evidence>
<dbReference type="InterPro" id="IPR036055">
    <property type="entry name" value="LDL_receptor-like_sf"/>
</dbReference>
<feature type="region of interest" description="Disordered" evidence="5">
    <location>
        <begin position="474"/>
        <end position="494"/>
    </location>
</feature>
<feature type="region of interest" description="Disordered" evidence="5">
    <location>
        <begin position="699"/>
        <end position="718"/>
    </location>
</feature>
<dbReference type="PANTHER" id="PTHR22906:SF21">
    <property type="entry name" value="SEMA DOMAIN-CONTAINING PROTEIN"/>
    <property type="match status" value="1"/>
</dbReference>
<dbReference type="FunFam" id="2.20.100.10:FF:000001">
    <property type="entry name" value="semaphorin-5A isoform X1"/>
    <property type="match status" value="9"/>
</dbReference>
<name>A0A8S3TVW4_MYTED</name>
<accession>A0A8S3TVW4</accession>
<keyword evidence="8" id="KW-1185">Reference proteome</keyword>
<dbReference type="Gene3D" id="2.20.100.10">
    <property type="entry name" value="Thrombospondin type-1 (TSP1) repeat"/>
    <property type="match status" value="20"/>
</dbReference>
<feature type="compositionally biased region" description="Polar residues" evidence="5">
    <location>
        <begin position="704"/>
        <end position="718"/>
    </location>
</feature>
<dbReference type="InterPro" id="IPR002172">
    <property type="entry name" value="LDrepeatLR_classA_rpt"/>
</dbReference>
<dbReference type="CDD" id="cd00112">
    <property type="entry name" value="LDLa"/>
    <property type="match status" value="2"/>
</dbReference>
<protein>
    <submittedName>
        <fullName evidence="7">Hemicentin-1,Coadhesin,Adhesion G protein-coupled receptor B3,Thrombospondin-2,Adhesion G protein-coupled receptor B2,Thrombospondin-1,Mucin-like protein,Properdin</fullName>
    </submittedName>
</protein>
<evidence type="ECO:0000313" key="7">
    <source>
        <dbReference type="EMBL" id="CAG2233918.1"/>
    </source>
</evidence>
<evidence type="ECO:0000256" key="2">
    <source>
        <dbReference type="ARBA" id="ARBA00022737"/>
    </source>
</evidence>
<comment type="caution">
    <text evidence="4">Lacks conserved residue(s) required for the propagation of feature annotation.</text>
</comment>
<gene>
    <name evidence="7" type="ORF">MEDL_46581</name>
</gene>
<reference evidence="7" key="1">
    <citation type="submission" date="2021-03" db="EMBL/GenBank/DDBJ databases">
        <authorList>
            <person name="Bekaert M."/>
        </authorList>
    </citation>
    <scope>NUCLEOTIDE SEQUENCE</scope>
</reference>
<dbReference type="PROSITE" id="PS50092">
    <property type="entry name" value="TSP1"/>
    <property type="match status" value="20"/>
</dbReference>
<dbReference type="Pfam" id="PF17517">
    <property type="entry name" value="IgGFc_binding"/>
    <property type="match status" value="2"/>
</dbReference>
<dbReference type="InterPro" id="IPR036383">
    <property type="entry name" value="TSP1_rpt_sf"/>
</dbReference>
<feature type="region of interest" description="Disordered" evidence="5">
    <location>
        <begin position="1813"/>
        <end position="1837"/>
    </location>
</feature>
<dbReference type="EMBL" id="CAJPWZ010002221">
    <property type="protein sequence ID" value="CAG2233918.1"/>
    <property type="molecule type" value="Genomic_DNA"/>
</dbReference>